<keyword evidence="7" id="KW-1133">Transmembrane helix</keyword>
<evidence type="ECO:0000313" key="9">
    <source>
        <dbReference type="EMBL" id="SFP84724.1"/>
    </source>
</evidence>
<accession>A0A1I5TNP7</accession>
<name>A0A1I5TNP7_9RHOB</name>
<dbReference type="PROSITE" id="PS51007">
    <property type="entry name" value="CYTC"/>
    <property type="match status" value="3"/>
</dbReference>
<dbReference type="EMBL" id="FOXA01000014">
    <property type="protein sequence ID" value="SFP84724.1"/>
    <property type="molecule type" value="Genomic_DNA"/>
</dbReference>
<dbReference type="AlphaFoldDB" id="A0A1I5TNP7"/>
<sequence>MRIRLVLTWKKVAGLIVLGIAGALLVGWSGLVSIAASSGHFAITRWFLGWTMENAVETQSMLIKKPEHIELDDPALIRRSAGHYATGCAACHGAPGVPQSPVVEQMTPSPPRLEEKVGDWSDEELFWIVKNGIKYSGMPAWPAPEREDEVWAQVAFLRALPGMTRAEYAELALGGGLADSDVAAGGETTAALDGIVENALADCARCHGRDGLGRGAGKAGDAFPVIAGQPAAYLYATLRAFALGRRESGFMEPPANRYTPEVLEALAQHYAARPGREIAAAGGAKPAATASGAAGHPFEDAPVAGEPYNGRAPENSLLSLESWQDQAGVLEGEGELSYAEVPLAAAAGPPTSREGILRLGRRIALEGIGFRKVPACQSCHGQAGWARNPYYPYLAGQAEWYLSEQLSLWQEGRRGGTEYAHVMNEIARNMTDEQIEAVSAWYSELPEPVQDERETSPPSSR</sequence>
<evidence type="ECO:0000256" key="1">
    <source>
        <dbReference type="ARBA" id="ARBA00022448"/>
    </source>
</evidence>
<dbReference type="InterPro" id="IPR009056">
    <property type="entry name" value="Cyt_c-like_dom"/>
</dbReference>
<keyword evidence="5 6" id="KW-0408">Iron</keyword>
<evidence type="ECO:0000256" key="3">
    <source>
        <dbReference type="ARBA" id="ARBA00022723"/>
    </source>
</evidence>
<dbReference type="InterPro" id="IPR036909">
    <property type="entry name" value="Cyt_c-like_dom_sf"/>
</dbReference>
<gene>
    <name evidence="9" type="ORF">SAMN04488047_11448</name>
</gene>
<dbReference type="Pfam" id="PF00034">
    <property type="entry name" value="Cytochrom_C"/>
    <property type="match status" value="1"/>
</dbReference>
<dbReference type="STRING" id="441119.SAMN04488047_11448"/>
<proteinExistence type="predicted"/>
<protein>
    <submittedName>
        <fullName evidence="9">Cytochrome c553</fullName>
    </submittedName>
</protein>
<evidence type="ECO:0000256" key="2">
    <source>
        <dbReference type="ARBA" id="ARBA00022617"/>
    </source>
</evidence>
<evidence type="ECO:0000256" key="7">
    <source>
        <dbReference type="SAM" id="Phobius"/>
    </source>
</evidence>
<dbReference type="PANTHER" id="PTHR33751:SF9">
    <property type="entry name" value="CYTOCHROME C4"/>
    <property type="match status" value="1"/>
</dbReference>
<dbReference type="SUPFAM" id="SSF46626">
    <property type="entry name" value="Cytochrome c"/>
    <property type="match status" value="3"/>
</dbReference>
<evidence type="ECO:0000256" key="5">
    <source>
        <dbReference type="ARBA" id="ARBA00023004"/>
    </source>
</evidence>
<dbReference type="Gene3D" id="1.10.760.10">
    <property type="entry name" value="Cytochrome c-like domain"/>
    <property type="match status" value="3"/>
</dbReference>
<dbReference type="Pfam" id="PF13442">
    <property type="entry name" value="Cytochrome_CBB3"/>
    <property type="match status" value="1"/>
</dbReference>
<evidence type="ECO:0000259" key="8">
    <source>
        <dbReference type="PROSITE" id="PS51007"/>
    </source>
</evidence>
<evidence type="ECO:0000313" key="10">
    <source>
        <dbReference type="Proteomes" id="UP000199356"/>
    </source>
</evidence>
<keyword evidence="4" id="KW-0249">Electron transport</keyword>
<dbReference type="PANTHER" id="PTHR33751">
    <property type="entry name" value="CBB3-TYPE CYTOCHROME C OXIDASE SUBUNIT FIXP"/>
    <property type="match status" value="1"/>
</dbReference>
<dbReference type="Proteomes" id="UP000199356">
    <property type="component" value="Unassembled WGS sequence"/>
</dbReference>
<keyword evidence="2 6" id="KW-0349">Heme</keyword>
<reference evidence="9 10" key="1">
    <citation type="submission" date="2016-10" db="EMBL/GenBank/DDBJ databases">
        <authorList>
            <person name="de Groot N.N."/>
        </authorList>
    </citation>
    <scope>NUCLEOTIDE SEQUENCE [LARGE SCALE GENOMIC DNA]</scope>
    <source>
        <strain evidence="9 10">DSM 19547</strain>
    </source>
</reference>
<dbReference type="OrthoDB" id="9773456at2"/>
<feature type="domain" description="Cytochrome c" evidence="8">
    <location>
        <begin position="355"/>
        <end position="446"/>
    </location>
</feature>
<keyword evidence="7" id="KW-0812">Transmembrane</keyword>
<dbReference type="GO" id="GO:0009055">
    <property type="term" value="F:electron transfer activity"/>
    <property type="evidence" value="ECO:0007669"/>
    <property type="project" value="InterPro"/>
</dbReference>
<organism evidence="9 10">
    <name type="scientific">Tranquillimonas alkanivorans</name>
    <dbReference type="NCBI Taxonomy" id="441119"/>
    <lineage>
        <taxon>Bacteria</taxon>
        <taxon>Pseudomonadati</taxon>
        <taxon>Pseudomonadota</taxon>
        <taxon>Alphaproteobacteria</taxon>
        <taxon>Rhodobacterales</taxon>
        <taxon>Roseobacteraceae</taxon>
        <taxon>Tranquillimonas</taxon>
    </lineage>
</organism>
<dbReference type="RefSeq" id="WP_093424056.1">
    <property type="nucleotide sequence ID" value="NZ_FOXA01000014.1"/>
</dbReference>
<evidence type="ECO:0000256" key="6">
    <source>
        <dbReference type="PROSITE-ProRule" id="PRU00433"/>
    </source>
</evidence>
<keyword evidence="10" id="KW-1185">Reference proteome</keyword>
<keyword evidence="7" id="KW-0472">Membrane</keyword>
<feature type="domain" description="Cytochrome c" evidence="8">
    <location>
        <begin position="75"/>
        <end position="161"/>
    </location>
</feature>
<dbReference type="GO" id="GO:0020037">
    <property type="term" value="F:heme binding"/>
    <property type="evidence" value="ECO:0007669"/>
    <property type="project" value="InterPro"/>
</dbReference>
<feature type="transmembrane region" description="Helical" evidence="7">
    <location>
        <begin position="12"/>
        <end position="36"/>
    </location>
</feature>
<keyword evidence="1" id="KW-0813">Transport</keyword>
<keyword evidence="3 6" id="KW-0479">Metal-binding</keyword>
<dbReference type="InterPro" id="IPR050597">
    <property type="entry name" value="Cytochrome_c_Oxidase_Subunit"/>
</dbReference>
<evidence type="ECO:0000256" key="4">
    <source>
        <dbReference type="ARBA" id="ARBA00022982"/>
    </source>
</evidence>
<feature type="domain" description="Cytochrome c" evidence="8">
    <location>
        <begin position="180"/>
        <end position="274"/>
    </location>
</feature>
<dbReference type="GO" id="GO:0046872">
    <property type="term" value="F:metal ion binding"/>
    <property type="evidence" value="ECO:0007669"/>
    <property type="project" value="UniProtKB-KW"/>
</dbReference>